<reference evidence="7 8" key="1">
    <citation type="submission" date="2018-06" db="EMBL/GenBank/DDBJ databases">
        <title>Draft genome sequences of nine Vibrio sp. clinical isolates from across the United States representing the closest known relative of Vibrio cholerae.</title>
        <authorList>
            <person name="Islam M.T."/>
            <person name="Liang K."/>
            <person name="Im M.S."/>
            <person name="Winkjer J."/>
            <person name="Busby S."/>
            <person name="Batra D."/>
            <person name="Rowe L."/>
            <person name="Tarr C.L."/>
            <person name="Boucher Y."/>
        </authorList>
    </citation>
    <scope>NUCLEOTIDE SEQUENCE [LARGE SCALE GENOMIC DNA]</scope>
    <source>
        <strain evidence="7 8">2017V-1110</strain>
    </source>
</reference>
<dbReference type="SUPFAM" id="SSF56349">
    <property type="entry name" value="DNA breaking-rejoining enzymes"/>
    <property type="match status" value="1"/>
</dbReference>
<dbReference type="InterPro" id="IPR050090">
    <property type="entry name" value="Tyrosine_recombinase_XerCD"/>
</dbReference>
<evidence type="ECO:0000256" key="1">
    <source>
        <dbReference type="ARBA" id="ARBA00022908"/>
    </source>
</evidence>
<keyword evidence="2 4" id="KW-0238">DNA-binding</keyword>
<evidence type="ECO:0000313" key="7">
    <source>
        <dbReference type="EMBL" id="RBM66377.1"/>
    </source>
</evidence>
<evidence type="ECO:0000259" key="6">
    <source>
        <dbReference type="PROSITE" id="PS51900"/>
    </source>
</evidence>
<protein>
    <submittedName>
        <fullName evidence="7">Integrase</fullName>
    </submittedName>
</protein>
<proteinExistence type="predicted"/>
<organism evidence="7 8">
    <name type="scientific">Vibrio paracholerae</name>
    <dbReference type="NCBI Taxonomy" id="650003"/>
    <lineage>
        <taxon>Bacteria</taxon>
        <taxon>Pseudomonadati</taxon>
        <taxon>Pseudomonadota</taxon>
        <taxon>Gammaproteobacteria</taxon>
        <taxon>Vibrionales</taxon>
        <taxon>Vibrionaceae</taxon>
        <taxon>Vibrio</taxon>
    </lineage>
</organism>
<dbReference type="GO" id="GO:0003677">
    <property type="term" value="F:DNA binding"/>
    <property type="evidence" value="ECO:0007669"/>
    <property type="project" value="UniProtKB-UniRule"/>
</dbReference>
<keyword evidence="3" id="KW-0233">DNA recombination</keyword>
<dbReference type="Proteomes" id="UP000252199">
    <property type="component" value="Unassembled WGS sequence"/>
</dbReference>
<keyword evidence="1" id="KW-0229">DNA integration</keyword>
<dbReference type="InterPro" id="IPR002104">
    <property type="entry name" value="Integrase_catalytic"/>
</dbReference>
<evidence type="ECO:0000256" key="4">
    <source>
        <dbReference type="PROSITE-ProRule" id="PRU01248"/>
    </source>
</evidence>
<accession>A0ABD7FU13</accession>
<name>A0ABD7FU13_9VIBR</name>
<feature type="domain" description="Tyr recombinase" evidence="5">
    <location>
        <begin position="324"/>
        <end position="532"/>
    </location>
</feature>
<dbReference type="InterPro" id="IPR010998">
    <property type="entry name" value="Integrase_recombinase_N"/>
</dbReference>
<evidence type="ECO:0000256" key="2">
    <source>
        <dbReference type="ARBA" id="ARBA00023125"/>
    </source>
</evidence>
<dbReference type="RefSeq" id="WP_113610829.1">
    <property type="nucleotide sequence ID" value="NZ_CAWQMY010000138.1"/>
</dbReference>
<dbReference type="Gene3D" id="1.10.150.130">
    <property type="match status" value="1"/>
</dbReference>
<dbReference type="Gene3D" id="1.10.443.10">
    <property type="entry name" value="Intergrase catalytic core"/>
    <property type="match status" value="1"/>
</dbReference>
<dbReference type="PROSITE" id="PS51900">
    <property type="entry name" value="CB"/>
    <property type="match status" value="1"/>
</dbReference>
<dbReference type="InterPro" id="IPR011010">
    <property type="entry name" value="DNA_brk_join_enz"/>
</dbReference>
<dbReference type="PANTHER" id="PTHR30349:SF88">
    <property type="entry name" value="BLL1584 PROTEIN"/>
    <property type="match status" value="1"/>
</dbReference>
<feature type="domain" description="Core-binding (CB)" evidence="6">
    <location>
        <begin position="215"/>
        <end position="303"/>
    </location>
</feature>
<comment type="caution">
    <text evidence="7">The sequence shown here is derived from an EMBL/GenBank/DDBJ whole genome shotgun (WGS) entry which is preliminary data.</text>
</comment>
<dbReference type="Pfam" id="PF00589">
    <property type="entry name" value="Phage_integrase"/>
    <property type="match status" value="1"/>
</dbReference>
<dbReference type="GO" id="GO:0006310">
    <property type="term" value="P:DNA recombination"/>
    <property type="evidence" value="ECO:0007669"/>
    <property type="project" value="UniProtKB-KW"/>
</dbReference>
<gene>
    <name evidence="7" type="ORF">DLR72_11820</name>
</gene>
<dbReference type="PANTHER" id="PTHR30349">
    <property type="entry name" value="PHAGE INTEGRASE-RELATED"/>
    <property type="match status" value="1"/>
</dbReference>
<evidence type="ECO:0000313" key="8">
    <source>
        <dbReference type="Proteomes" id="UP000252199"/>
    </source>
</evidence>
<dbReference type="InterPro" id="IPR013762">
    <property type="entry name" value="Integrase-like_cat_sf"/>
</dbReference>
<evidence type="ECO:0000259" key="5">
    <source>
        <dbReference type="PROSITE" id="PS51898"/>
    </source>
</evidence>
<dbReference type="InterPro" id="IPR044068">
    <property type="entry name" value="CB"/>
</dbReference>
<evidence type="ECO:0000256" key="3">
    <source>
        <dbReference type="ARBA" id="ARBA00023172"/>
    </source>
</evidence>
<dbReference type="AlphaFoldDB" id="A0ABD7FU13"/>
<sequence>MTFNNHLKASNSQEVTKRSHYASLSQSVCFPSSNPSNSISPHYRNIPKIYFTTIKKQNTFYLRVSHRDQLQNESITVSLRTNNRREAMMNTDYLKERLLEQAGSFVSFDHMRAALKEIAQTELVRRPKVDWFYRGNIIIAQEALQEAQTVEQVRFIQSYSDIMKKGLQSDTEGLLSIVDSVSSVSEVSEVSESTIVNSERSKHSEQSKHRVNNVKTFSQMVEDYINEKEVSGSWTAATLGTKAATVRKLVSYFEACSLQDKPIDQITRQDLLEVRTALSNDGLKLSTVNGQIRNIVAVFKYAELLDVIPKSPAVKLLLKDRENKDSKALTESEVNNVLSYFKHGYFTEAKRSKKTIEAMKFIKWIPQLAAITGARLNEILQLRKGDIKQSDNGLCWFVDINDKGDNVLKNKSSARIVPLVDGAYGFDLDLFLNEVVNTCNDDSDNIFRLKNSDRQLNSIKIGKLLKAYRDNHSEAPETLTMHSFRHTMATLCLNKKMPESFAKEILGHTQSITYGLYGSAGVDVETMYKEMVKLWS</sequence>
<dbReference type="PROSITE" id="PS51898">
    <property type="entry name" value="TYR_RECOMBINASE"/>
    <property type="match status" value="1"/>
</dbReference>
<dbReference type="EMBL" id="QKKU01000071">
    <property type="protein sequence ID" value="RBM66377.1"/>
    <property type="molecule type" value="Genomic_DNA"/>
</dbReference>
<dbReference type="GO" id="GO:0015074">
    <property type="term" value="P:DNA integration"/>
    <property type="evidence" value="ECO:0007669"/>
    <property type="project" value="UniProtKB-KW"/>
</dbReference>